<evidence type="ECO:0000256" key="1">
    <source>
        <dbReference type="SAM" id="MobiDB-lite"/>
    </source>
</evidence>
<reference evidence="2" key="1">
    <citation type="journal article" date="2017" name="Gigascience">
        <title>The first near-complete assembly of the hexaploid bread wheat genome, Triticum aestivum.</title>
        <authorList>
            <person name="Zimin A.V."/>
            <person name="Puiu D."/>
            <person name="Hall R."/>
            <person name="Kingan S."/>
            <person name="Clavijo B.J."/>
            <person name="Salzberg S.L."/>
        </authorList>
    </citation>
    <scope>NUCLEOTIDE SEQUENCE</scope>
    <source>
        <tissue evidence="2">Leaf</tissue>
    </source>
</reference>
<dbReference type="EMBL" id="CM022214">
    <property type="protein sequence ID" value="KAF6999565.1"/>
    <property type="molecule type" value="Genomic_DNA"/>
</dbReference>
<organism evidence="2">
    <name type="scientific">Triticum aestivum</name>
    <name type="common">Wheat</name>
    <dbReference type="NCBI Taxonomy" id="4565"/>
    <lineage>
        <taxon>Eukaryota</taxon>
        <taxon>Viridiplantae</taxon>
        <taxon>Streptophyta</taxon>
        <taxon>Embryophyta</taxon>
        <taxon>Tracheophyta</taxon>
        <taxon>Spermatophyta</taxon>
        <taxon>Magnoliopsida</taxon>
        <taxon>Liliopsida</taxon>
        <taxon>Poales</taxon>
        <taxon>Poaceae</taxon>
        <taxon>BOP clade</taxon>
        <taxon>Pooideae</taxon>
        <taxon>Triticodae</taxon>
        <taxon>Triticeae</taxon>
        <taxon>Triticinae</taxon>
        <taxon>Triticum</taxon>
    </lineage>
</organism>
<proteinExistence type="predicted"/>
<dbReference type="AlphaFoldDB" id="A0A9R1DXI1"/>
<dbReference type="Proteomes" id="UP000815260">
    <property type="component" value="Chromosome 2A"/>
</dbReference>
<protein>
    <submittedName>
        <fullName evidence="2">Uncharacterized protein</fullName>
    </submittedName>
</protein>
<comment type="caution">
    <text evidence="2">The sequence shown here is derived from an EMBL/GenBank/DDBJ whole genome shotgun (WGS) entry which is preliminary data.</text>
</comment>
<feature type="non-terminal residue" evidence="2">
    <location>
        <position position="101"/>
    </location>
</feature>
<reference evidence="2" key="2">
    <citation type="submission" date="2020-03" db="EMBL/GenBank/DDBJ databases">
        <title>The second near-complete assembly of the hexaploid bread wheat (Triticum aestivum) genome.</title>
        <authorList>
            <person name="Zimin A.V."/>
            <person name="Puiu D."/>
            <person name="Shumante A."/>
            <person name="Alonge M."/>
            <person name="Salzberg S.L."/>
        </authorList>
    </citation>
    <scope>NUCLEOTIDE SEQUENCE</scope>
    <source>
        <tissue evidence="2">Leaf</tissue>
    </source>
</reference>
<name>A0A9R1DXI1_WHEAT</name>
<sequence length="101" mass="10410">MGNTDGARKKKRKKGSDGEAAASFDRDVFPILLATVTPTTGPNQCASSSSATAARLLRRLLSRLPPMLVLSPLPGPLVALLPLLLSSSSHSVAALSCEVVG</sequence>
<evidence type="ECO:0000313" key="2">
    <source>
        <dbReference type="EMBL" id="KAF6999565.1"/>
    </source>
</evidence>
<feature type="region of interest" description="Disordered" evidence="1">
    <location>
        <begin position="1"/>
        <end position="21"/>
    </location>
</feature>
<accession>A0A9R1DXI1</accession>
<gene>
    <name evidence="2" type="ORF">CFC21_015574</name>
</gene>